<accession>A0AAE0E8S6</accession>
<evidence type="ECO:0000313" key="2">
    <source>
        <dbReference type="Proteomes" id="UP001281410"/>
    </source>
</evidence>
<protein>
    <submittedName>
        <fullName evidence="1">Uncharacterized protein</fullName>
    </submittedName>
</protein>
<proteinExistence type="predicted"/>
<sequence>MGKKLKFLDKKSTVRAEIFCCEEEENRREKDNHREEDTTIRSQTTFSNGIWVQRNWSSITVEVK</sequence>
<keyword evidence="2" id="KW-1185">Reference proteome</keyword>
<name>A0AAE0E8S6_9ROSI</name>
<reference evidence="1" key="1">
    <citation type="journal article" date="2023" name="Plant J.">
        <title>Genome sequences and population genomics provide insights into the demographic history, inbreeding, and mutation load of two 'living fossil' tree species of Dipteronia.</title>
        <authorList>
            <person name="Feng Y."/>
            <person name="Comes H.P."/>
            <person name="Chen J."/>
            <person name="Zhu S."/>
            <person name="Lu R."/>
            <person name="Zhang X."/>
            <person name="Li P."/>
            <person name="Qiu J."/>
            <person name="Olsen K.M."/>
            <person name="Qiu Y."/>
        </authorList>
    </citation>
    <scope>NUCLEOTIDE SEQUENCE</scope>
    <source>
        <strain evidence="1">NBL</strain>
    </source>
</reference>
<dbReference type="EMBL" id="JANJYJ010000004">
    <property type="protein sequence ID" value="KAK3219246.1"/>
    <property type="molecule type" value="Genomic_DNA"/>
</dbReference>
<organism evidence="1 2">
    <name type="scientific">Dipteronia sinensis</name>
    <dbReference type="NCBI Taxonomy" id="43782"/>
    <lineage>
        <taxon>Eukaryota</taxon>
        <taxon>Viridiplantae</taxon>
        <taxon>Streptophyta</taxon>
        <taxon>Embryophyta</taxon>
        <taxon>Tracheophyta</taxon>
        <taxon>Spermatophyta</taxon>
        <taxon>Magnoliopsida</taxon>
        <taxon>eudicotyledons</taxon>
        <taxon>Gunneridae</taxon>
        <taxon>Pentapetalae</taxon>
        <taxon>rosids</taxon>
        <taxon>malvids</taxon>
        <taxon>Sapindales</taxon>
        <taxon>Sapindaceae</taxon>
        <taxon>Hippocastanoideae</taxon>
        <taxon>Acereae</taxon>
        <taxon>Dipteronia</taxon>
    </lineage>
</organism>
<evidence type="ECO:0000313" key="1">
    <source>
        <dbReference type="EMBL" id="KAK3219246.1"/>
    </source>
</evidence>
<comment type="caution">
    <text evidence="1">The sequence shown here is derived from an EMBL/GenBank/DDBJ whole genome shotgun (WGS) entry which is preliminary data.</text>
</comment>
<dbReference type="AlphaFoldDB" id="A0AAE0E8S6"/>
<gene>
    <name evidence="1" type="ORF">Dsin_013216</name>
</gene>
<dbReference type="Proteomes" id="UP001281410">
    <property type="component" value="Unassembled WGS sequence"/>
</dbReference>